<name>A0A822B4G2_9BILA</name>
<dbReference type="Proteomes" id="UP000663848">
    <property type="component" value="Unassembled WGS sequence"/>
</dbReference>
<feature type="non-terminal residue" evidence="2">
    <location>
        <position position="123"/>
    </location>
</feature>
<sequence>MLDNAQDKSISDDDDDTNLSYSVASVLPSHKTMKPQSHTNHLQNSSLNIINSKKFFSTSDQENEDQHITSYNNLLLKKNSNDSSELVLNKIQKINSSNLTKTHNNIEMSSFHKDLQIPNLSEQ</sequence>
<dbReference type="EMBL" id="CAJOBR010039628">
    <property type="protein sequence ID" value="CAF5022783.1"/>
    <property type="molecule type" value="Genomic_DNA"/>
</dbReference>
<reference evidence="2" key="1">
    <citation type="submission" date="2021-02" db="EMBL/GenBank/DDBJ databases">
        <authorList>
            <person name="Nowell W R."/>
        </authorList>
    </citation>
    <scope>NUCLEOTIDE SEQUENCE</scope>
</reference>
<gene>
    <name evidence="2" type="ORF">QYT958_LOCUS40092</name>
</gene>
<protein>
    <submittedName>
        <fullName evidence="2">Uncharacterized protein</fullName>
    </submittedName>
</protein>
<accession>A0A822B4G2</accession>
<proteinExistence type="predicted"/>
<comment type="caution">
    <text evidence="2">The sequence shown here is derived from an EMBL/GenBank/DDBJ whole genome shotgun (WGS) entry which is preliminary data.</text>
</comment>
<feature type="region of interest" description="Disordered" evidence="1">
    <location>
        <begin position="1"/>
        <end position="21"/>
    </location>
</feature>
<evidence type="ECO:0000313" key="3">
    <source>
        <dbReference type="Proteomes" id="UP000663848"/>
    </source>
</evidence>
<evidence type="ECO:0000313" key="2">
    <source>
        <dbReference type="EMBL" id="CAF5022783.1"/>
    </source>
</evidence>
<organism evidence="2 3">
    <name type="scientific">Rotaria socialis</name>
    <dbReference type="NCBI Taxonomy" id="392032"/>
    <lineage>
        <taxon>Eukaryota</taxon>
        <taxon>Metazoa</taxon>
        <taxon>Spiralia</taxon>
        <taxon>Gnathifera</taxon>
        <taxon>Rotifera</taxon>
        <taxon>Eurotatoria</taxon>
        <taxon>Bdelloidea</taxon>
        <taxon>Philodinida</taxon>
        <taxon>Philodinidae</taxon>
        <taxon>Rotaria</taxon>
    </lineage>
</organism>
<evidence type="ECO:0000256" key="1">
    <source>
        <dbReference type="SAM" id="MobiDB-lite"/>
    </source>
</evidence>
<dbReference type="AlphaFoldDB" id="A0A822B4G2"/>
<feature type="compositionally biased region" description="Basic and acidic residues" evidence="1">
    <location>
        <begin position="1"/>
        <end position="11"/>
    </location>
</feature>